<comment type="similarity">
    <text evidence="1">Belongs to the 'GDSL' lipolytic enzyme family.</text>
</comment>
<dbReference type="InterPro" id="IPR001087">
    <property type="entry name" value="GDSL"/>
</dbReference>
<evidence type="ECO:0000313" key="4">
    <source>
        <dbReference type="EMBL" id="KAG2638602.1"/>
    </source>
</evidence>
<dbReference type="InterPro" id="IPR036514">
    <property type="entry name" value="SGNH_hydro_sf"/>
</dbReference>
<evidence type="ECO:0008006" key="6">
    <source>
        <dbReference type="Google" id="ProtNLM"/>
    </source>
</evidence>
<evidence type="ECO:0000256" key="1">
    <source>
        <dbReference type="ARBA" id="ARBA00008668"/>
    </source>
</evidence>
<dbReference type="Pfam" id="PF00657">
    <property type="entry name" value="Lipase_GDSL"/>
    <property type="match status" value="1"/>
</dbReference>
<dbReference type="PANTHER" id="PTHR46020:SF4">
    <property type="entry name" value="OS04G0650200 PROTEIN"/>
    <property type="match status" value="1"/>
</dbReference>
<protein>
    <recommendedName>
        <fullName evidence="6">GDSL esterase/lipase</fullName>
    </recommendedName>
</protein>
<dbReference type="PANTHER" id="PTHR46020">
    <property type="entry name" value="OSJNBB0059K02.9 PROTEIN"/>
    <property type="match status" value="1"/>
</dbReference>
<accession>A0A8T0VQZ0</accession>
<dbReference type="GO" id="GO:0006629">
    <property type="term" value="P:lipid metabolic process"/>
    <property type="evidence" value="ECO:0007669"/>
    <property type="project" value="UniProtKB-KW"/>
</dbReference>
<dbReference type="OrthoDB" id="1600564at2759"/>
<keyword evidence="2" id="KW-0378">Hydrolase</keyword>
<comment type="caution">
    <text evidence="4">The sequence shown here is derived from an EMBL/GenBank/DDBJ whole genome shotgun (WGS) entry which is preliminary data.</text>
</comment>
<proteinExistence type="inferred from homology"/>
<dbReference type="EMBL" id="CM029040">
    <property type="protein sequence ID" value="KAG2638602.1"/>
    <property type="molecule type" value="Genomic_DNA"/>
</dbReference>
<keyword evidence="5" id="KW-1185">Reference proteome</keyword>
<reference evidence="4" key="1">
    <citation type="submission" date="2020-05" db="EMBL/GenBank/DDBJ databases">
        <title>WGS assembly of Panicum virgatum.</title>
        <authorList>
            <person name="Lovell J.T."/>
            <person name="Jenkins J."/>
            <person name="Shu S."/>
            <person name="Juenger T.E."/>
            <person name="Schmutz J."/>
        </authorList>
    </citation>
    <scope>NUCLEOTIDE SEQUENCE</scope>
    <source>
        <strain evidence="4">AP13</strain>
    </source>
</reference>
<organism evidence="4 5">
    <name type="scientific">Panicum virgatum</name>
    <name type="common">Blackwell switchgrass</name>
    <dbReference type="NCBI Taxonomy" id="38727"/>
    <lineage>
        <taxon>Eukaryota</taxon>
        <taxon>Viridiplantae</taxon>
        <taxon>Streptophyta</taxon>
        <taxon>Embryophyta</taxon>
        <taxon>Tracheophyta</taxon>
        <taxon>Spermatophyta</taxon>
        <taxon>Magnoliopsida</taxon>
        <taxon>Liliopsida</taxon>
        <taxon>Poales</taxon>
        <taxon>Poaceae</taxon>
        <taxon>PACMAD clade</taxon>
        <taxon>Panicoideae</taxon>
        <taxon>Panicodae</taxon>
        <taxon>Paniceae</taxon>
        <taxon>Panicinae</taxon>
        <taxon>Panicum</taxon>
        <taxon>Panicum sect. Hiantes</taxon>
    </lineage>
</organism>
<evidence type="ECO:0000313" key="5">
    <source>
        <dbReference type="Proteomes" id="UP000823388"/>
    </source>
</evidence>
<dbReference type="AlphaFoldDB" id="A0A8T0VQZ0"/>
<gene>
    <name evidence="4" type="ORF">PVAP13_2NG646532</name>
</gene>
<dbReference type="Proteomes" id="UP000823388">
    <property type="component" value="Chromosome 2N"/>
</dbReference>
<name>A0A8T0VQZ0_PANVG</name>
<dbReference type="Gene3D" id="3.40.50.1110">
    <property type="entry name" value="SGNH hydrolase"/>
    <property type="match status" value="1"/>
</dbReference>
<sequence>MAVRLPAILLSSIYLLVSLNGDFFIVYRLLFLPPTFAFATASHVESARTSGSFHWYNGLFVFGDSFADTGNFPKADLSQVTCQWYKPYGCSHGLLQDPTGRFSNGFVHSDFIAKILGRTMAPETYRDTKENNGDKFGVNFAVGGAGVFEVPRKAPTLAKQIDSF</sequence>
<evidence type="ECO:0000256" key="2">
    <source>
        <dbReference type="ARBA" id="ARBA00022801"/>
    </source>
</evidence>
<evidence type="ECO:0000256" key="3">
    <source>
        <dbReference type="ARBA" id="ARBA00023098"/>
    </source>
</evidence>
<dbReference type="GO" id="GO:0016788">
    <property type="term" value="F:hydrolase activity, acting on ester bonds"/>
    <property type="evidence" value="ECO:0007669"/>
    <property type="project" value="InterPro"/>
</dbReference>
<keyword evidence="3" id="KW-0443">Lipid metabolism</keyword>